<reference evidence="4" key="1">
    <citation type="journal article" date="2011" name="PLoS Genet.">
        <title>Azospirillum genomes reveal transition of bacteria from aquatic to terrestrial environments.</title>
        <authorList>
            <person name="Wisniewski-Dye F."/>
            <person name="Borziak K."/>
            <person name="Khalsa-Moyers G."/>
            <person name="Alexandre G."/>
            <person name="Sukharnikov L.O."/>
            <person name="Wuichet K."/>
            <person name="Hurst G.B."/>
            <person name="McDonald W.H."/>
            <person name="Robertson J.S."/>
            <person name="Barbe V."/>
            <person name="Calteau A."/>
            <person name="Rouy Z."/>
            <person name="Mangenot S."/>
            <person name="Prigent-Combaret C."/>
            <person name="Normand P."/>
            <person name="Boyer M."/>
            <person name="Siguier P."/>
            <person name="Dessaux Y."/>
            <person name="Elmerich C."/>
            <person name="Condemine G."/>
            <person name="Krishnen G."/>
            <person name="Kennedy I."/>
            <person name="Paterson A.H."/>
            <person name="Gonzalez V."/>
            <person name="Mavingui P."/>
            <person name="Zhulin I.B."/>
        </authorList>
    </citation>
    <scope>NUCLEOTIDE SEQUENCE [LARGE SCALE GENOMIC DNA]</scope>
    <source>
        <strain evidence="4">4B</strain>
    </source>
</reference>
<feature type="compositionally biased region" description="Polar residues" evidence="1">
    <location>
        <begin position="49"/>
        <end position="68"/>
    </location>
</feature>
<evidence type="ECO:0008006" key="5">
    <source>
        <dbReference type="Google" id="ProtNLM"/>
    </source>
</evidence>
<proteinExistence type="predicted"/>
<dbReference type="Proteomes" id="UP000005667">
    <property type="component" value="Chromosome"/>
</dbReference>
<dbReference type="HOGENOM" id="CLU_2784938_0_0_5"/>
<dbReference type="EMBL" id="FQ311868">
    <property type="protein sequence ID" value="CBS87219.1"/>
    <property type="molecule type" value="Genomic_DNA"/>
</dbReference>
<feature type="region of interest" description="Disordered" evidence="1">
    <location>
        <begin position="22"/>
        <end position="68"/>
    </location>
</feature>
<dbReference type="KEGG" id="ali:AZOLI_1971"/>
<accession>G7Z8B3</accession>
<dbReference type="STRING" id="862719.AZOLI_1971"/>
<sequence length="68" mass="6754">MRLSHLAAFGLALATAACGADMQEKTASERLGGAGAGAATQKIEDHDTAQSGSGSTYSAPASRSSVTR</sequence>
<keyword evidence="4" id="KW-1185">Reference proteome</keyword>
<evidence type="ECO:0000313" key="3">
    <source>
        <dbReference type="EMBL" id="CBS87219.1"/>
    </source>
</evidence>
<protein>
    <recommendedName>
        <fullName evidence="5">Lipoprotein</fullName>
    </recommendedName>
</protein>
<evidence type="ECO:0000256" key="1">
    <source>
        <dbReference type="SAM" id="MobiDB-lite"/>
    </source>
</evidence>
<dbReference type="PROSITE" id="PS51257">
    <property type="entry name" value="PROKAR_LIPOPROTEIN"/>
    <property type="match status" value="1"/>
</dbReference>
<organism evidence="3 4">
    <name type="scientific">Azospirillum lipoferum (strain 4B)</name>
    <dbReference type="NCBI Taxonomy" id="862719"/>
    <lineage>
        <taxon>Bacteria</taxon>
        <taxon>Pseudomonadati</taxon>
        <taxon>Pseudomonadota</taxon>
        <taxon>Alphaproteobacteria</taxon>
        <taxon>Rhodospirillales</taxon>
        <taxon>Azospirillaceae</taxon>
        <taxon>Azospirillum</taxon>
    </lineage>
</organism>
<feature type="signal peptide" evidence="2">
    <location>
        <begin position="1"/>
        <end position="19"/>
    </location>
</feature>
<dbReference type="RefSeq" id="WP_014248220.1">
    <property type="nucleotide sequence ID" value="NC_016622.1"/>
</dbReference>
<feature type="chain" id="PRO_5003506866" description="Lipoprotein" evidence="2">
    <location>
        <begin position="20"/>
        <end position="68"/>
    </location>
</feature>
<dbReference type="AlphaFoldDB" id="G7Z8B3"/>
<keyword evidence="2" id="KW-0732">Signal</keyword>
<gene>
    <name evidence="3" type="ordered locus">AZOLI_1971</name>
</gene>
<evidence type="ECO:0000313" key="4">
    <source>
        <dbReference type="Proteomes" id="UP000005667"/>
    </source>
</evidence>
<evidence type="ECO:0000256" key="2">
    <source>
        <dbReference type="SAM" id="SignalP"/>
    </source>
</evidence>
<name>G7Z8B3_AZOL4</name>